<keyword evidence="2" id="KW-1185">Reference proteome</keyword>
<name>A0ABU0KVF0_9BACL</name>
<dbReference type="Proteomes" id="UP001242811">
    <property type="component" value="Unassembled WGS sequence"/>
</dbReference>
<sequence>MTKNDENIPDTITIRLSATWQLFQKIRYLLFRKKE</sequence>
<dbReference type="EMBL" id="JAUSWA010000007">
    <property type="protein sequence ID" value="MDQ0493414.1"/>
    <property type="molecule type" value="Genomic_DNA"/>
</dbReference>
<proteinExistence type="predicted"/>
<comment type="caution">
    <text evidence="1">The sequence shown here is derived from an EMBL/GenBank/DDBJ whole genome shotgun (WGS) entry which is preliminary data.</text>
</comment>
<accession>A0ABU0KVF0</accession>
<evidence type="ECO:0000313" key="2">
    <source>
        <dbReference type="Proteomes" id="UP001242811"/>
    </source>
</evidence>
<organism evidence="1 2">
    <name type="scientific">Paenibacillus brasilensis</name>
    <dbReference type="NCBI Taxonomy" id="128574"/>
    <lineage>
        <taxon>Bacteria</taxon>
        <taxon>Bacillati</taxon>
        <taxon>Bacillota</taxon>
        <taxon>Bacilli</taxon>
        <taxon>Bacillales</taxon>
        <taxon>Paenibacillaceae</taxon>
        <taxon>Paenibacillus</taxon>
    </lineage>
</organism>
<protein>
    <submittedName>
        <fullName evidence="1">Uncharacterized protein</fullName>
    </submittedName>
</protein>
<reference evidence="1 2" key="1">
    <citation type="submission" date="2023-07" db="EMBL/GenBank/DDBJ databases">
        <title>Genomic Encyclopedia of Type Strains, Phase IV (KMG-IV): sequencing the most valuable type-strain genomes for metagenomic binning, comparative biology and taxonomic classification.</title>
        <authorList>
            <person name="Goeker M."/>
        </authorList>
    </citation>
    <scope>NUCLEOTIDE SEQUENCE [LARGE SCALE GENOMIC DNA]</scope>
    <source>
        <strain evidence="1 2">DSM 14914</strain>
    </source>
</reference>
<gene>
    <name evidence="1" type="ORF">QOZ95_001572</name>
</gene>
<evidence type="ECO:0000313" key="1">
    <source>
        <dbReference type="EMBL" id="MDQ0493414.1"/>
    </source>
</evidence>